<keyword evidence="2" id="KW-1185">Reference proteome</keyword>
<dbReference type="RefSeq" id="WP_353332278.1">
    <property type="nucleotide sequence ID" value="NZ_AP028055.1"/>
</dbReference>
<evidence type="ECO:0008006" key="3">
    <source>
        <dbReference type="Google" id="ProtNLM"/>
    </source>
</evidence>
<reference evidence="1 2" key="1">
    <citation type="submission" date="2023-04" db="EMBL/GenBank/DDBJ databases">
        <title>Draft genome sequence of acteroides sedimenti strain YN3PY1.</title>
        <authorList>
            <person name="Yoshida N."/>
        </authorList>
    </citation>
    <scope>NUCLEOTIDE SEQUENCE [LARGE SCALE GENOMIC DNA]</scope>
    <source>
        <strain evidence="1 2">YN3PY1</strain>
    </source>
</reference>
<protein>
    <recommendedName>
        <fullName evidence="3">DUF3575 domain-containing protein</fullName>
    </recommendedName>
</protein>
<name>A0ABM8I9X5_9BACE</name>
<accession>A0ABM8I9X5</accession>
<sequence>MKTDRDMLRMMLAMLFAFVLLPAGAQYKKSDVSIVGNKNIISIDHGLDIAMAGTERPSLRVISTRMQYTRMLTDYWGVRTGIGVTERVEGRRVYFFPLKACLCWNAAPDRGFLNSLPLNFELNAGINMGWVGKIRDNEIPVHLPTEEYYFLNRDFYTSLEAGTRVSYNLMEHILVLLDLSIGYNNTRNYSWHSTNPYSVNYNFRPAWFGYMSGGVAVCF</sequence>
<proteinExistence type="predicted"/>
<organism evidence="1 2">
    <name type="scientific">Bacteroides sedimenti</name>
    <dbReference type="NCBI Taxonomy" id="2136147"/>
    <lineage>
        <taxon>Bacteria</taxon>
        <taxon>Pseudomonadati</taxon>
        <taxon>Bacteroidota</taxon>
        <taxon>Bacteroidia</taxon>
        <taxon>Bacteroidales</taxon>
        <taxon>Bacteroidaceae</taxon>
        <taxon>Bacteroides</taxon>
    </lineage>
</organism>
<gene>
    <name evidence="1" type="ORF">BSYN_01170</name>
</gene>
<dbReference type="EMBL" id="AP028055">
    <property type="protein sequence ID" value="BEG97852.1"/>
    <property type="molecule type" value="Genomic_DNA"/>
</dbReference>
<evidence type="ECO:0000313" key="2">
    <source>
        <dbReference type="Proteomes" id="UP001496674"/>
    </source>
</evidence>
<evidence type="ECO:0000313" key="1">
    <source>
        <dbReference type="EMBL" id="BEG97852.1"/>
    </source>
</evidence>
<dbReference type="Proteomes" id="UP001496674">
    <property type="component" value="Chromosome"/>
</dbReference>